<dbReference type="SMART" id="SM00086">
    <property type="entry name" value="PAC"/>
    <property type="match status" value="2"/>
</dbReference>
<dbReference type="PROSITE" id="PS50112">
    <property type="entry name" value="PAS"/>
    <property type="match status" value="3"/>
</dbReference>
<feature type="domain" description="PAS" evidence="16">
    <location>
        <begin position="465"/>
        <end position="522"/>
    </location>
</feature>
<feature type="region of interest" description="Disordered" evidence="15">
    <location>
        <begin position="269"/>
        <end position="377"/>
    </location>
</feature>
<keyword evidence="14" id="KW-0675">Receptor</keyword>
<dbReference type="PANTHER" id="PTHR47429:SF7">
    <property type="entry name" value="GATA-FACTOR"/>
    <property type="match status" value="1"/>
</dbReference>
<dbReference type="Gene3D" id="3.30.450.20">
    <property type="entry name" value="PAS domain"/>
    <property type="match status" value="2"/>
</dbReference>
<feature type="compositionally biased region" description="Low complexity" evidence="15">
    <location>
        <begin position="283"/>
        <end position="299"/>
    </location>
</feature>
<dbReference type="FunFam" id="3.30.450.20:FF:000064">
    <property type="entry name" value="Vivid PAS protein VVD"/>
    <property type="match status" value="1"/>
</dbReference>
<evidence type="ECO:0000256" key="10">
    <source>
        <dbReference type="ARBA" id="ARBA00023015"/>
    </source>
</evidence>
<evidence type="ECO:0000256" key="14">
    <source>
        <dbReference type="ARBA" id="ARBA00023170"/>
    </source>
</evidence>
<feature type="region of interest" description="Disordered" evidence="15">
    <location>
        <begin position="891"/>
        <end position="926"/>
    </location>
</feature>
<feature type="compositionally biased region" description="Low complexity" evidence="15">
    <location>
        <begin position="907"/>
        <end position="919"/>
    </location>
</feature>
<evidence type="ECO:0000313" key="18">
    <source>
        <dbReference type="Proteomes" id="UP000094065"/>
    </source>
</evidence>
<organism evidence="17 18">
    <name type="scientific">Cryptococcus amylolentus CBS 6039</name>
    <dbReference type="NCBI Taxonomy" id="1295533"/>
    <lineage>
        <taxon>Eukaryota</taxon>
        <taxon>Fungi</taxon>
        <taxon>Dikarya</taxon>
        <taxon>Basidiomycota</taxon>
        <taxon>Agaricomycotina</taxon>
        <taxon>Tremellomycetes</taxon>
        <taxon>Tremellales</taxon>
        <taxon>Cryptococcaceae</taxon>
        <taxon>Cryptococcus</taxon>
    </lineage>
</organism>
<dbReference type="RefSeq" id="XP_018995121.1">
    <property type="nucleotide sequence ID" value="XM_019136452.1"/>
</dbReference>
<accession>A0A1E3HWK2</accession>
<dbReference type="GO" id="GO:0005634">
    <property type="term" value="C:nucleus"/>
    <property type="evidence" value="ECO:0007669"/>
    <property type="project" value="TreeGrafter"/>
</dbReference>
<dbReference type="InterPro" id="IPR001610">
    <property type="entry name" value="PAC"/>
</dbReference>
<keyword evidence="13" id="KW-0804">Transcription</keyword>
<dbReference type="STRING" id="1295533.A0A1E3HWK2"/>
<dbReference type="EMBL" id="AWGJ01000004">
    <property type="protein sequence ID" value="ODN80555.1"/>
    <property type="molecule type" value="Genomic_DNA"/>
</dbReference>
<feature type="compositionally biased region" description="Low complexity" evidence="15">
    <location>
        <begin position="11"/>
        <end position="22"/>
    </location>
</feature>
<dbReference type="PANTHER" id="PTHR47429">
    <property type="entry name" value="PROTEIN TWIN LOV 1"/>
    <property type="match status" value="1"/>
</dbReference>
<feature type="compositionally biased region" description="Polar residues" evidence="15">
    <location>
        <begin position="112"/>
        <end position="147"/>
    </location>
</feature>
<keyword evidence="18" id="KW-1185">Reference proteome</keyword>
<keyword evidence="4" id="KW-0288">FMN</keyword>
<dbReference type="InterPro" id="IPR013655">
    <property type="entry name" value="PAS_fold_3"/>
</dbReference>
<feature type="region of interest" description="Disordered" evidence="15">
    <location>
        <begin position="382"/>
        <end position="401"/>
    </location>
</feature>
<sequence length="1042" mass="112583">MAKPELRTAHSAISSTSSPSWSNYMTFTPPNADQSRPRQDDYHAFARGIAAQPAHSNTMNLQQPHRRMSRTPSQTQYNTAPSPQGNMYPPPTYPYPPPPPVRQDSYPRASPVMTNDPTLWSKNSPAELSQAGSSRSSGPLQMPSDTESSGSSHGSSSRSHDNGLTLDLSSYPKEFKFQIPSFLTSNSTGVPTWPPGGEAWSGFTGPTLFGSDGQMTPGNMFNNSFCSNGGPVQTQPHDPYYSQNGVYDWNGMNGDGAMKQGQDMGGYGMVYVNPNPSPSVFGQRNQANNAQRPQAPQQPGSNGSAPRMAGPQQSNGSHQSHGPGPPQPTPLQPPSHQHNPTPSPRMSQPPSSGAMPTSAILPAQPEYPNNTHAPIHQSSIHNIPSISIPTDGKGGPVNFASSSQAPYVPSLSAQAMLQGGYPSALHDGPGLYSTTGFDMLGVLGRVAARKNPSTVLGPVDLSCSLLVVDIRRYDCPIVYASPSFTKLTGYELPEIIGRNCRFLQSPDGNVVKGAKREYTDNQAVSLLKRSLDAGKECQTSLINYRKGGDPFINLVTVVPIPWDGPDIAYHVGFQIDLVDQPNKILNNMRNGSYTMDYTHSIAPEKPLSLADQEHGGQSMGLSPDVLEVMGNRASALSNGTEEAGRMEWLKMVLDNTDDFVHALSLKGFFTYVTPSIKRTLGYDPEDLLNKNVSEFAHPSDVVPLIRALKDATQITDDATPKPVSLTYRMRRKNGGWVWVESMGRLVVEAGKGRKAVILSGRVKSVPMVTWGSVAAYGGLAEKEFWAKISFEGLLLHLTGSVDKVLGYSSEDILGQSVFSLVPGGTNGPCSLHDLHNESNSPSPSVVIANTIRKALQGEDQCGAVSLQQNLVHRAGHEVTVVIMFYAPKNGKDSRALPQASESMASISTDDSTGPSPSSGNHTNPIKPTSLFIQVKLLSHANSQPASQPPTIASMTNARALDRPQHENVLAELEIEKDTSWQYELHQMKMTNRQLKKDIAALRAKGVGRIRKRKAEVVEGPEEDRKRPEYMGIGTFGMGGQFF</sequence>
<dbReference type="SUPFAM" id="SSF55785">
    <property type="entry name" value="PYP-like sensor domain (PAS domain)"/>
    <property type="match status" value="2"/>
</dbReference>
<dbReference type="GeneID" id="30154066"/>
<evidence type="ECO:0000256" key="9">
    <source>
        <dbReference type="ARBA" id="ARBA00022991"/>
    </source>
</evidence>
<dbReference type="SMART" id="SM00091">
    <property type="entry name" value="PAS"/>
    <property type="match status" value="3"/>
</dbReference>
<feature type="domain" description="PAS" evidence="16">
    <location>
        <begin position="645"/>
        <end position="715"/>
    </location>
</feature>
<evidence type="ECO:0000256" key="11">
    <source>
        <dbReference type="ARBA" id="ARBA00023125"/>
    </source>
</evidence>
<keyword evidence="12" id="KW-0010">Activator</keyword>
<evidence type="ECO:0000313" key="17">
    <source>
        <dbReference type="EMBL" id="ODN80555.1"/>
    </source>
</evidence>
<evidence type="ECO:0000256" key="12">
    <source>
        <dbReference type="ARBA" id="ARBA00023159"/>
    </source>
</evidence>
<keyword evidence="6" id="KW-0677">Repeat</keyword>
<keyword evidence="5" id="KW-0479">Metal-binding</keyword>
<gene>
    <name evidence="17" type="ORF">L202_02757</name>
</gene>
<keyword evidence="3" id="KW-0285">Flavoprotein</keyword>
<dbReference type="InterPro" id="IPR000014">
    <property type="entry name" value="PAS"/>
</dbReference>
<feature type="compositionally biased region" description="Low complexity" evidence="15">
    <location>
        <begin position="310"/>
        <end position="322"/>
    </location>
</feature>
<dbReference type="GO" id="GO:0003677">
    <property type="term" value="F:DNA binding"/>
    <property type="evidence" value="ECO:0007669"/>
    <property type="project" value="UniProtKB-KW"/>
</dbReference>
<dbReference type="Pfam" id="PF13426">
    <property type="entry name" value="PAS_9"/>
    <property type="match status" value="1"/>
</dbReference>
<dbReference type="NCBIfam" id="TIGR00229">
    <property type="entry name" value="sensory_box"/>
    <property type="match status" value="1"/>
</dbReference>
<dbReference type="Pfam" id="PF08447">
    <property type="entry name" value="PAS_3"/>
    <property type="match status" value="1"/>
</dbReference>
<keyword evidence="2" id="KW-0716">Sensory transduction</keyword>
<feature type="compositionally biased region" description="Low complexity" evidence="15">
    <location>
        <begin position="148"/>
        <end position="157"/>
    </location>
</feature>
<evidence type="ECO:0000256" key="4">
    <source>
        <dbReference type="ARBA" id="ARBA00022643"/>
    </source>
</evidence>
<evidence type="ECO:0000256" key="6">
    <source>
        <dbReference type="ARBA" id="ARBA00022737"/>
    </source>
</evidence>
<keyword evidence="9" id="KW-0157">Chromophore</keyword>
<evidence type="ECO:0000256" key="1">
    <source>
        <dbReference type="ARBA" id="ARBA00022543"/>
    </source>
</evidence>
<keyword evidence="11" id="KW-0238">DNA-binding</keyword>
<keyword evidence="10" id="KW-0805">Transcription regulation</keyword>
<evidence type="ECO:0000256" key="2">
    <source>
        <dbReference type="ARBA" id="ARBA00022606"/>
    </source>
</evidence>
<protein>
    <recommendedName>
        <fullName evidence="16">PAS domain-containing protein</fullName>
    </recommendedName>
</protein>
<keyword evidence="7" id="KW-0863">Zinc-finger</keyword>
<dbReference type="CDD" id="cd00130">
    <property type="entry name" value="PAS"/>
    <property type="match status" value="2"/>
</dbReference>
<evidence type="ECO:0000259" key="16">
    <source>
        <dbReference type="PROSITE" id="PS50112"/>
    </source>
</evidence>
<feature type="compositionally biased region" description="Basic and acidic residues" evidence="15">
    <location>
        <begin position="35"/>
        <end position="44"/>
    </location>
</feature>
<feature type="compositionally biased region" description="Pro residues" evidence="15">
    <location>
        <begin position="88"/>
        <end position="101"/>
    </location>
</feature>
<dbReference type="AlphaFoldDB" id="A0A1E3HWK2"/>
<evidence type="ECO:0000256" key="3">
    <source>
        <dbReference type="ARBA" id="ARBA00022630"/>
    </source>
</evidence>
<feature type="compositionally biased region" description="Polar residues" evidence="15">
    <location>
        <begin position="344"/>
        <end position="355"/>
    </location>
</feature>
<reference evidence="17 18" key="1">
    <citation type="submission" date="2016-06" db="EMBL/GenBank/DDBJ databases">
        <title>Evolution of pathogenesis and genome organization in the Tremellales.</title>
        <authorList>
            <person name="Cuomo C."/>
            <person name="Litvintseva A."/>
            <person name="Heitman J."/>
            <person name="Chen Y."/>
            <person name="Sun S."/>
            <person name="Springer D."/>
            <person name="Dromer F."/>
            <person name="Young S."/>
            <person name="Zeng Q."/>
            <person name="Chapman S."/>
            <person name="Gujja S."/>
            <person name="Saif S."/>
            <person name="Birren B."/>
        </authorList>
    </citation>
    <scope>NUCLEOTIDE SEQUENCE [LARGE SCALE GENOMIC DNA]</scope>
    <source>
        <strain evidence="17 18">CBS 6039</strain>
    </source>
</reference>
<dbReference type="GO" id="GO:0009881">
    <property type="term" value="F:photoreceptor activity"/>
    <property type="evidence" value="ECO:0007669"/>
    <property type="project" value="UniProtKB-KW"/>
</dbReference>
<evidence type="ECO:0000256" key="5">
    <source>
        <dbReference type="ARBA" id="ARBA00022723"/>
    </source>
</evidence>
<dbReference type="InterPro" id="IPR035965">
    <property type="entry name" value="PAS-like_dom_sf"/>
</dbReference>
<dbReference type="FunFam" id="3.30.450.20:FF:000092">
    <property type="entry name" value="Related to white collar 1 protein"/>
    <property type="match status" value="1"/>
</dbReference>
<name>A0A1E3HWK2_9TREE</name>
<evidence type="ECO:0000256" key="13">
    <source>
        <dbReference type="ARBA" id="ARBA00023163"/>
    </source>
</evidence>
<proteinExistence type="predicted"/>
<feature type="compositionally biased region" description="Polar residues" evidence="15">
    <location>
        <begin position="54"/>
        <end position="63"/>
    </location>
</feature>
<feature type="region of interest" description="Disordered" evidence="15">
    <location>
        <begin position="1"/>
        <end position="165"/>
    </location>
</feature>
<feature type="compositionally biased region" description="Pro residues" evidence="15">
    <location>
        <begin position="323"/>
        <end position="333"/>
    </location>
</feature>
<dbReference type="Proteomes" id="UP000094065">
    <property type="component" value="Unassembled WGS sequence"/>
</dbReference>
<dbReference type="GO" id="GO:0008270">
    <property type="term" value="F:zinc ion binding"/>
    <property type="evidence" value="ECO:0007669"/>
    <property type="project" value="UniProtKB-KW"/>
</dbReference>
<keyword evidence="8" id="KW-0862">Zinc</keyword>
<dbReference type="OrthoDB" id="447251at2759"/>
<keyword evidence="1" id="KW-0600">Photoreceptor protein</keyword>
<evidence type="ECO:0000256" key="15">
    <source>
        <dbReference type="SAM" id="MobiDB-lite"/>
    </source>
</evidence>
<feature type="compositionally biased region" description="Polar residues" evidence="15">
    <location>
        <begin position="23"/>
        <end position="34"/>
    </location>
</feature>
<evidence type="ECO:0000256" key="7">
    <source>
        <dbReference type="ARBA" id="ARBA00022771"/>
    </source>
</evidence>
<feature type="compositionally biased region" description="Polar residues" evidence="15">
    <location>
        <begin position="70"/>
        <end position="85"/>
    </location>
</feature>
<evidence type="ECO:0000256" key="8">
    <source>
        <dbReference type="ARBA" id="ARBA00022833"/>
    </source>
</evidence>
<feature type="domain" description="PAS" evidence="16">
    <location>
        <begin position="791"/>
        <end position="821"/>
    </location>
</feature>
<comment type="caution">
    <text evidence="17">The sequence shown here is derived from an EMBL/GenBank/DDBJ whole genome shotgun (WGS) entry which is preliminary data.</text>
</comment>